<keyword evidence="1" id="KW-1133">Transmembrane helix</keyword>
<organism evidence="2 3">
    <name type="scientific">Croceitalea dokdonensis DOKDO 023</name>
    <dbReference type="NCBI Taxonomy" id="1300341"/>
    <lineage>
        <taxon>Bacteria</taxon>
        <taxon>Pseudomonadati</taxon>
        <taxon>Bacteroidota</taxon>
        <taxon>Flavobacteriia</taxon>
        <taxon>Flavobacteriales</taxon>
        <taxon>Flavobacteriaceae</taxon>
        <taxon>Croceitalea</taxon>
    </lineage>
</organism>
<dbReference type="STRING" id="1300341.I595_3409"/>
<evidence type="ECO:0000256" key="1">
    <source>
        <dbReference type="SAM" id="Phobius"/>
    </source>
</evidence>
<reference evidence="2 3" key="1">
    <citation type="submission" date="2015-09" db="EMBL/GenBank/DDBJ databases">
        <title>Genome sequence of the marine flavobacterium Croceitalea dokdonensis DOKDO 023 that contains proton- and sodium-pumping rhodopsins.</title>
        <authorList>
            <person name="Kwon S.-K."/>
            <person name="Lee H.K."/>
            <person name="Kwak M.-J."/>
            <person name="Kim J.F."/>
        </authorList>
    </citation>
    <scope>NUCLEOTIDE SEQUENCE [LARGE SCALE GENOMIC DNA]</scope>
    <source>
        <strain evidence="2 3">DOKDO 023</strain>
    </source>
</reference>
<dbReference type="EMBL" id="LDJX01000008">
    <property type="protein sequence ID" value="KPM30588.1"/>
    <property type="molecule type" value="Genomic_DNA"/>
</dbReference>
<name>A0A0N8H3H5_9FLAO</name>
<protein>
    <submittedName>
        <fullName evidence="2">Uncharacterized protein</fullName>
    </submittedName>
</protein>
<dbReference type="Proteomes" id="UP000050280">
    <property type="component" value="Unassembled WGS sequence"/>
</dbReference>
<dbReference type="AlphaFoldDB" id="A0A0N8H3H5"/>
<sequence>MKTRKKTIFDSFWALCRGVFYQDFVLIIFLINQEAGQG</sequence>
<proteinExistence type="predicted"/>
<evidence type="ECO:0000313" key="2">
    <source>
        <dbReference type="EMBL" id="KPM30588.1"/>
    </source>
</evidence>
<feature type="transmembrane region" description="Helical" evidence="1">
    <location>
        <begin position="12"/>
        <end position="31"/>
    </location>
</feature>
<keyword evidence="1" id="KW-0472">Membrane</keyword>
<accession>A0A0N8H3H5</accession>
<keyword evidence="3" id="KW-1185">Reference proteome</keyword>
<keyword evidence="1" id="KW-0812">Transmembrane</keyword>
<evidence type="ECO:0000313" key="3">
    <source>
        <dbReference type="Proteomes" id="UP000050280"/>
    </source>
</evidence>
<comment type="caution">
    <text evidence="2">The sequence shown here is derived from an EMBL/GenBank/DDBJ whole genome shotgun (WGS) entry which is preliminary data.</text>
</comment>
<gene>
    <name evidence="2" type="ORF">I595_3409</name>
</gene>